<evidence type="ECO:0000313" key="12">
    <source>
        <dbReference type="Proteomes" id="UP000032250"/>
    </source>
</evidence>
<dbReference type="GO" id="GO:0006857">
    <property type="term" value="P:oligopeptide transport"/>
    <property type="evidence" value="ECO:0007669"/>
    <property type="project" value="InterPro"/>
</dbReference>
<keyword evidence="3 8" id="KW-0813">Transport</keyword>
<dbReference type="InterPro" id="IPR005279">
    <property type="entry name" value="Dipep/tripep_permease"/>
</dbReference>
<dbReference type="PANTHER" id="PTHR23517">
    <property type="entry name" value="RESISTANCE PROTEIN MDTM, PUTATIVE-RELATED-RELATED"/>
    <property type="match status" value="1"/>
</dbReference>
<dbReference type="EMBL" id="JXSU01000007">
    <property type="protein sequence ID" value="KIS24070.1"/>
    <property type="molecule type" value="Genomic_DNA"/>
</dbReference>
<reference evidence="11 12" key="1">
    <citation type="submission" date="2014-06" db="EMBL/GenBank/DDBJ databases">
        <title>Genome characterization of distinct group I Clostridium botulinum lineages.</title>
        <authorList>
            <person name="Giordani F."/>
            <person name="Anselmo A."/>
            <person name="Fillo S."/>
            <person name="Palozzi A.M."/>
            <person name="Fortunato A."/>
            <person name="Gentile B."/>
            <person name="Ciammaruconi A."/>
            <person name="Anniballi F."/>
            <person name="De Medici D."/>
            <person name="Lista F."/>
        </authorList>
    </citation>
    <scope>NUCLEOTIDE SEQUENCE [LARGE SCALE GENOMIC DNA]</scope>
    <source>
        <strain evidence="11 12">B2 450</strain>
    </source>
</reference>
<feature type="transmembrane region" description="Helical" evidence="9">
    <location>
        <begin position="85"/>
        <end position="102"/>
    </location>
</feature>
<evidence type="ECO:0000256" key="1">
    <source>
        <dbReference type="ARBA" id="ARBA00004651"/>
    </source>
</evidence>
<comment type="caution">
    <text evidence="11">The sequence shown here is derived from an EMBL/GenBank/DDBJ whole genome shotgun (WGS) entry which is preliminary data.</text>
</comment>
<feature type="transmembrane region" description="Helical" evidence="9">
    <location>
        <begin position="298"/>
        <end position="319"/>
    </location>
</feature>
<dbReference type="NCBIfam" id="TIGR00924">
    <property type="entry name" value="yjdL_sub1_fam"/>
    <property type="match status" value="1"/>
</dbReference>
<dbReference type="InterPro" id="IPR018456">
    <property type="entry name" value="PTR2_symporter_CS"/>
</dbReference>
<keyword evidence="4" id="KW-1003">Cell membrane</keyword>
<evidence type="ECO:0000256" key="3">
    <source>
        <dbReference type="ARBA" id="ARBA00022448"/>
    </source>
</evidence>
<keyword evidence="6 9" id="KW-1133">Transmembrane helix</keyword>
<proteinExistence type="inferred from homology"/>
<dbReference type="SUPFAM" id="SSF103473">
    <property type="entry name" value="MFS general substrate transporter"/>
    <property type="match status" value="1"/>
</dbReference>
<feature type="transmembrane region" description="Helical" evidence="9">
    <location>
        <begin position="366"/>
        <end position="389"/>
    </location>
</feature>
<name>A0A0D1BUR6_CLOBO</name>
<dbReference type="FunFam" id="1.20.1250.20:FF:000943">
    <property type="entry name" value="Amino acid/peptide transporter family protein"/>
    <property type="match status" value="1"/>
</dbReference>
<dbReference type="InterPro" id="IPR036259">
    <property type="entry name" value="MFS_trans_sf"/>
</dbReference>
<dbReference type="InterPro" id="IPR000109">
    <property type="entry name" value="POT_fam"/>
</dbReference>
<dbReference type="OrthoDB" id="9772725at2"/>
<evidence type="ECO:0000256" key="8">
    <source>
        <dbReference type="RuleBase" id="RU003755"/>
    </source>
</evidence>
<feature type="transmembrane region" description="Helical" evidence="9">
    <location>
        <begin position="401"/>
        <end position="419"/>
    </location>
</feature>
<sequence length="468" mass="50886">MSEKKQKHPIGLWLVNISIALQSYAAYAVVSILILFLTADVSKNGLGLSVPKAAAIIGLYQGINYMGSLVGGYITDKWLGIQKSLILGCFLTACGYLALFFAKPNIGSVWLGLIILIVAGAFFKAQISSLVGELYGKNELSKKDAAYSIFYMFINIGAFFGPIIAGLISDKWFAKVAADGEIAAYGYKYIFLMCTLIMIFIGIFIWIVSPKWLGEIGKYPVSKDKKTSTESISTKSTEKAKAQPLTQLEKNRIKAMIVMFVFVIIFWSAWDQTATSFSLLANKLVNRTIGGFTMPVPWLTSINAIFCVVLSPIIANIWLKLGNSKKGDLSVPTKMGLGMILTGIAFLTLILGISTLGGVLDGSKQMNILFIIVAYFLLTVGELCLSPIGMAMFNKLAPAKYGSLAMGAWYLSFFFSSIISGKLAGFTDTLGYTQIFGLISGIVIVFGVILILLRNGLLKLMSLDELDK</sequence>
<dbReference type="FunFam" id="1.20.1250.20:FF:000138">
    <property type="entry name" value="Amino acid/peptide transporter"/>
    <property type="match status" value="1"/>
</dbReference>
<dbReference type="PROSITE" id="PS50850">
    <property type="entry name" value="MFS"/>
    <property type="match status" value="1"/>
</dbReference>
<feature type="transmembrane region" description="Helical" evidence="9">
    <location>
        <begin position="340"/>
        <end position="360"/>
    </location>
</feature>
<dbReference type="RefSeq" id="WP_043032053.1">
    <property type="nucleotide sequence ID" value="NZ_JXSU01000007.1"/>
</dbReference>
<dbReference type="PATRIC" id="fig|1379739.3.peg.2556"/>
<dbReference type="Proteomes" id="UP000032250">
    <property type="component" value="Unassembled WGS sequence"/>
</dbReference>
<evidence type="ECO:0000256" key="6">
    <source>
        <dbReference type="ARBA" id="ARBA00022989"/>
    </source>
</evidence>
<feature type="transmembrane region" description="Helical" evidence="9">
    <location>
        <begin position="12"/>
        <end position="37"/>
    </location>
</feature>
<dbReference type="Pfam" id="PF00854">
    <property type="entry name" value="PTR2"/>
    <property type="match status" value="2"/>
</dbReference>
<dbReference type="AlphaFoldDB" id="A0A0D1BUR6"/>
<dbReference type="Gene3D" id="1.20.1250.20">
    <property type="entry name" value="MFS general substrate transporter like domains"/>
    <property type="match status" value="2"/>
</dbReference>
<comment type="subcellular location">
    <subcellularLocation>
        <location evidence="1">Cell membrane</location>
        <topology evidence="1">Multi-pass membrane protein</topology>
    </subcellularLocation>
    <subcellularLocation>
        <location evidence="8">Membrane</location>
        <topology evidence="8">Multi-pass membrane protein</topology>
    </subcellularLocation>
</comment>
<dbReference type="SMR" id="A0A0D1BUR6"/>
<dbReference type="GO" id="GO:1904680">
    <property type="term" value="F:peptide transmembrane transporter activity"/>
    <property type="evidence" value="ECO:0007669"/>
    <property type="project" value="InterPro"/>
</dbReference>
<feature type="transmembrane region" description="Helical" evidence="9">
    <location>
        <begin position="148"/>
        <end position="169"/>
    </location>
</feature>
<feature type="domain" description="Major facilitator superfamily (MFS) profile" evidence="10">
    <location>
        <begin position="1"/>
        <end position="213"/>
    </location>
</feature>
<keyword evidence="5 8" id="KW-0812">Transmembrane</keyword>
<dbReference type="PROSITE" id="PS01023">
    <property type="entry name" value="PTR2_2"/>
    <property type="match status" value="1"/>
</dbReference>
<organism evidence="11 12">
    <name type="scientific">Clostridium botulinum B2 450</name>
    <dbReference type="NCBI Taxonomy" id="1379739"/>
    <lineage>
        <taxon>Bacteria</taxon>
        <taxon>Bacillati</taxon>
        <taxon>Bacillota</taxon>
        <taxon>Clostridia</taxon>
        <taxon>Eubacteriales</taxon>
        <taxon>Clostridiaceae</taxon>
        <taxon>Clostridium</taxon>
    </lineage>
</organism>
<feature type="transmembrane region" description="Helical" evidence="9">
    <location>
        <begin position="108"/>
        <end position="127"/>
    </location>
</feature>
<evidence type="ECO:0000259" key="10">
    <source>
        <dbReference type="PROSITE" id="PS50850"/>
    </source>
</evidence>
<feature type="transmembrane region" description="Helical" evidence="9">
    <location>
        <begin position="253"/>
        <end position="270"/>
    </location>
</feature>
<dbReference type="CDD" id="cd17346">
    <property type="entry name" value="MFS_DtpA_like"/>
    <property type="match status" value="1"/>
</dbReference>
<keyword evidence="7 9" id="KW-0472">Membrane</keyword>
<evidence type="ECO:0000313" key="11">
    <source>
        <dbReference type="EMBL" id="KIS24070.1"/>
    </source>
</evidence>
<feature type="transmembrane region" description="Helical" evidence="9">
    <location>
        <begin position="431"/>
        <end position="453"/>
    </location>
</feature>
<dbReference type="InterPro" id="IPR020846">
    <property type="entry name" value="MFS_dom"/>
</dbReference>
<accession>A0A0D1BUR6</accession>
<feature type="transmembrane region" description="Helical" evidence="9">
    <location>
        <begin position="189"/>
        <end position="208"/>
    </location>
</feature>
<gene>
    <name evidence="11" type="ORF">N495_10925</name>
</gene>
<evidence type="ECO:0000256" key="9">
    <source>
        <dbReference type="SAM" id="Phobius"/>
    </source>
</evidence>
<dbReference type="PANTHER" id="PTHR23517:SF15">
    <property type="entry name" value="PROTON-DEPENDENT OLIGOPEPTIDE FAMILY TRANSPORT PROTEIN"/>
    <property type="match status" value="1"/>
</dbReference>
<comment type="similarity">
    <text evidence="2 8">Belongs to the major facilitator superfamily. Proton-dependent oligopeptide transporter (POT/PTR) (TC 2.A.17) family.</text>
</comment>
<dbReference type="GO" id="GO:0005886">
    <property type="term" value="C:plasma membrane"/>
    <property type="evidence" value="ECO:0007669"/>
    <property type="project" value="UniProtKB-SubCell"/>
</dbReference>
<dbReference type="InterPro" id="IPR050171">
    <property type="entry name" value="MFS_Transporters"/>
</dbReference>
<protein>
    <submittedName>
        <fullName evidence="11">Amino acid transporter</fullName>
    </submittedName>
</protein>
<evidence type="ECO:0000256" key="2">
    <source>
        <dbReference type="ARBA" id="ARBA00005982"/>
    </source>
</evidence>
<dbReference type="HOGENOM" id="CLU_004790_0_2_9"/>
<evidence type="ECO:0000256" key="4">
    <source>
        <dbReference type="ARBA" id="ARBA00022475"/>
    </source>
</evidence>
<evidence type="ECO:0000256" key="7">
    <source>
        <dbReference type="ARBA" id="ARBA00023136"/>
    </source>
</evidence>
<evidence type="ECO:0000256" key="5">
    <source>
        <dbReference type="ARBA" id="ARBA00022692"/>
    </source>
</evidence>